<dbReference type="AlphaFoldDB" id="A0A5S4YNP7"/>
<evidence type="ECO:0000313" key="2">
    <source>
        <dbReference type="Proteomes" id="UP000324797"/>
    </source>
</evidence>
<gene>
    <name evidence="1" type="ORF">FXV83_16395</name>
</gene>
<dbReference type="SUPFAM" id="SSF52540">
    <property type="entry name" value="P-loop containing nucleoside triphosphate hydrolases"/>
    <property type="match status" value="1"/>
</dbReference>
<dbReference type="EMBL" id="VSTH01000051">
    <property type="protein sequence ID" value="TYO65512.1"/>
    <property type="molecule type" value="Genomic_DNA"/>
</dbReference>
<dbReference type="InterPro" id="IPR027417">
    <property type="entry name" value="P-loop_NTPase"/>
</dbReference>
<proteinExistence type="predicted"/>
<evidence type="ECO:0000313" key="1">
    <source>
        <dbReference type="EMBL" id="TYO65512.1"/>
    </source>
</evidence>
<organism evidence="1 2">
    <name type="scientific">Bradyrhizobium hipponense</name>
    <dbReference type="NCBI Taxonomy" id="2605638"/>
    <lineage>
        <taxon>Bacteria</taxon>
        <taxon>Pseudomonadati</taxon>
        <taxon>Pseudomonadota</taxon>
        <taxon>Alphaproteobacteria</taxon>
        <taxon>Hyphomicrobiales</taxon>
        <taxon>Nitrobacteraceae</taxon>
        <taxon>Bradyrhizobium</taxon>
    </lineage>
</organism>
<dbReference type="Proteomes" id="UP000324797">
    <property type="component" value="Unassembled WGS sequence"/>
</dbReference>
<sequence length="61" mass="6553">MALVINLIGGPGSGKSTTAAGLFFLMKLAGLKAELVVEYAKELSYDENWSTLKNQLHVLAE</sequence>
<protein>
    <submittedName>
        <fullName evidence="1">Uncharacterized protein</fullName>
    </submittedName>
</protein>
<accession>A0A5S4YNP7</accession>
<keyword evidence="2" id="KW-1185">Reference proteome</keyword>
<name>A0A5S4YNP7_9BRAD</name>
<dbReference type="RefSeq" id="WP_148740446.1">
    <property type="nucleotide sequence ID" value="NZ_VSTH01000051.1"/>
</dbReference>
<comment type="caution">
    <text evidence="1">The sequence shown here is derived from an EMBL/GenBank/DDBJ whole genome shotgun (WGS) entry which is preliminary data.</text>
</comment>
<reference evidence="1 2" key="1">
    <citation type="submission" date="2019-08" db="EMBL/GenBank/DDBJ databases">
        <title>Bradyrhizobium hipponensis sp. nov., a rhizobium isolated from a Lupinus angustifolius root nodule in Tunisia.</title>
        <authorList>
            <person name="Off K."/>
            <person name="Rejili M."/>
            <person name="Mars M."/>
            <person name="Brachmann A."/>
            <person name="Marin M."/>
        </authorList>
    </citation>
    <scope>NUCLEOTIDE SEQUENCE [LARGE SCALE GENOMIC DNA]</scope>
    <source>
        <strain evidence="2">aSej3</strain>
    </source>
</reference>